<dbReference type="Pfam" id="PF19843">
    <property type="entry name" value="DUF6318"/>
    <property type="match status" value="1"/>
</dbReference>
<dbReference type="Proteomes" id="UP001501736">
    <property type="component" value="Unassembled WGS sequence"/>
</dbReference>
<accession>A0ABP6RAD6</accession>
<evidence type="ECO:0000313" key="4">
    <source>
        <dbReference type="EMBL" id="GAA3280509.1"/>
    </source>
</evidence>
<keyword evidence="5" id="KW-1185">Reference proteome</keyword>
<evidence type="ECO:0000256" key="1">
    <source>
        <dbReference type="SAM" id="MobiDB-lite"/>
    </source>
</evidence>
<organism evidence="4 5">
    <name type="scientific">Nesterenkonia halobia</name>
    <dbReference type="NCBI Taxonomy" id="37922"/>
    <lineage>
        <taxon>Bacteria</taxon>
        <taxon>Bacillati</taxon>
        <taxon>Actinomycetota</taxon>
        <taxon>Actinomycetes</taxon>
        <taxon>Micrococcales</taxon>
        <taxon>Micrococcaceae</taxon>
        <taxon>Nesterenkonia</taxon>
    </lineage>
</organism>
<name>A0ABP6RAD6_9MICC</name>
<protein>
    <recommendedName>
        <fullName evidence="3">DUF6318 domain-containing protein</fullName>
    </recommendedName>
</protein>
<sequence length="237" mass="25133">MLPLAGLTLAATLVLASCSGDAEEPIDDGGTGATEAAPTEESTAPSEEPPSADDTESSPDNTEGSEGSDSDDEYVPASADEPAQNVPKPDLPEVAAEKTEDGVEAAVEYFWEADWYLASTGEPEPFEAIFRESCNFCTNDVSYFGDVYASGAWYDNEPDEVSDLSVDLTSETEATAHMAMHQSPNAMYRPNGEKAGSQPAIHDVMWTLELSHQGGRWKVESATSVEGSGSEGEAYVD</sequence>
<feature type="compositionally biased region" description="Low complexity" evidence="1">
    <location>
        <begin position="33"/>
        <end position="46"/>
    </location>
</feature>
<evidence type="ECO:0000313" key="5">
    <source>
        <dbReference type="Proteomes" id="UP001501736"/>
    </source>
</evidence>
<evidence type="ECO:0000256" key="2">
    <source>
        <dbReference type="SAM" id="SignalP"/>
    </source>
</evidence>
<dbReference type="InterPro" id="IPR046281">
    <property type="entry name" value="DUF6318"/>
</dbReference>
<feature type="region of interest" description="Disordered" evidence="1">
    <location>
        <begin position="21"/>
        <end position="100"/>
    </location>
</feature>
<feature type="domain" description="DUF6318" evidence="3">
    <location>
        <begin position="73"/>
        <end position="222"/>
    </location>
</feature>
<gene>
    <name evidence="4" type="ORF">GCM10020260_04880</name>
</gene>
<reference evidence="5" key="1">
    <citation type="journal article" date="2019" name="Int. J. Syst. Evol. Microbiol.">
        <title>The Global Catalogue of Microorganisms (GCM) 10K type strain sequencing project: providing services to taxonomists for standard genome sequencing and annotation.</title>
        <authorList>
            <consortium name="The Broad Institute Genomics Platform"/>
            <consortium name="The Broad Institute Genome Sequencing Center for Infectious Disease"/>
            <person name="Wu L."/>
            <person name="Ma J."/>
        </authorList>
    </citation>
    <scope>NUCLEOTIDE SEQUENCE [LARGE SCALE GENOMIC DNA]</scope>
    <source>
        <strain evidence="5">JCM 11483</strain>
    </source>
</reference>
<feature type="signal peptide" evidence="2">
    <location>
        <begin position="1"/>
        <end position="22"/>
    </location>
</feature>
<dbReference type="EMBL" id="BAAAYG010000002">
    <property type="protein sequence ID" value="GAA3280509.1"/>
    <property type="molecule type" value="Genomic_DNA"/>
</dbReference>
<proteinExistence type="predicted"/>
<keyword evidence="2" id="KW-0732">Signal</keyword>
<feature type="region of interest" description="Disordered" evidence="1">
    <location>
        <begin position="218"/>
        <end position="237"/>
    </location>
</feature>
<evidence type="ECO:0000259" key="3">
    <source>
        <dbReference type="Pfam" id="PF19843"/>
    </source>
</evidence>
<feature type="chain" id="PRO_5045589015" description="DUF6318 domain-containing protein" evidence="2">
    <location>
        <begin position="23"/>
        <end position="237"/>
    </location>
</feature>
<comment type="caution">
    <text evidence="4">The sequence shown here is derived from an EMBL/GenBank/DDBJ whole genome shotgun (WGS) entry which is preliminary data.</text>
</comment>